<name>A0A2P5WMZ8_GOSBA</name>
<dbReference type="AlphaFoldDB" id="A0A2P5WMZ8"/>
<sequence length="192" mass="21342">MAELDRKVEMESYKDWMVVSRNFKRNLRKNVSEIEGKQLAGTRSRFKVISNSIYEEDESVEQLDRSVEEGVESVGGGENSTEFGLIDGSSNSVVIRDVGRRQEKERAVTGMMGTNNNRERQLRVARSSTSIPSNLQKLRIDGQAHDLVAADTTVNVMMALMDMVVNDKITYNGSVGVEIVEGIEPGGNLLQN</sequence>
<dbReference type="EMBL" id="KZ667070">
    <property type="protein sequence ID" value="PPR92476.1"/>
    <property type="molecule type" value="Genomic_DNA"/>
</dbReference>
<gene>
    <name evidence="1" type="ORF">GOBAR_AA28190</name>
</gene>
<protein>
    <submittedName>
        <fullName evidence="1">Uncharacterized protein</fullName>
    </submittedName>
</protein>
<organism evidence="1 2">
    <name type="scientific">Gossypium barbadense</name>
    <name type="common">Sea Island cotton</name>
    <name type="synonym">Hibiscus barbadensis</name>
    <dbReference type="NCBI Taxonomy" id="3634"/>
    <lineage>
        <taxon>Eukaryota</taxon>
        <taxon>Viridiplantae</taxon>
        <taxon>Streptophyta</taxon>
        <taxon>Embryophyta</taxon>
        <taxon>Tracheophyta</taxon>
        <taxon>Spermatophyta</taxon>
        <taxon>Magnoliopsida</taxon>
        <taxon>eudicotyledons</taxon>
        <taxon>Gunneridae</taxon>
        <taxon>Pentapetalae</taxon>
        <taxon>rosids</taxon>
        <taxon>malvids</taxon>
        <taxon>Malvales</taxon>
        <taxon>Malvaceae</taxon>
        <taxon>Malvoideae</taxon>
        <taxon>Gossypium</taxon>
    </lineage>
</organism>
<proteinExistence type="predicted"/>
<dbReference type="Proteomes" id="UP000239757">
    <property type="component" value="Unassembled WGS sequence"/>
</dbReference>
<reference evidence="1 2" key="1">
    <citation type="submission" date="2015-01" db="EMBL/GenBank/DDBJ databases">
        <title>Genome of allotetraploid Gossypium barbadense reveals genomic plasticity and fiber elongation in cotton evolution.</title>
        <authorList>
            <person name="Chen X."/>
            <person name="Liu X."/>
            <person name="Zhao B."/>
            <person name="Zheng H."/>
            <person name="Hu Y."/>
            <person name="Lu G."/>
            <person name="Yang C."/>
            <person name="Chen J."/>
            <person name="Shan C."/>
            <person name="Zhang L."/>
            <person name="Zhou Y."/>
            <person name="Wang L."/>
            <person name="Guo W."/>
            <person name="Bai Y."/>
            <person name="Ruan J."/>
            <person name="Shangguan X."/>
            <person name="Mao Y."/>
            <person name="Jiang J."/>
            <person name="Zhu Y."/>
            <person name="Lei J."/>
            <person name="Kang H."/>
            <person name="Chen S."/>
            <person name="He X."/>
            <person name="Wang R."/>
            <person name="Wang Y."/>
            <person name="Chen J."/>
            <person name="Wang L."/>
            <person name="Yu S."/>
            <person name="Wang B."/>
            <person name="Wei J."/>
            <person name="Song S."/>
            <person name="Lu X."/>
            <person name="Gao Z."/>
            <person name="Gu W."/>
            <person name="Deng X."/>
            <person name="Ma D."/>
            <person name="Wang S."/>
            <person name="Liang W."/>
            <person name="Fang L."/>
            <person name="Cai C."/>
            <person name="Zhu X."/>
            <person name="Zhou B."/>
            <person name="Zhang Y."/>
            <person name="Chen Z."/>
            <person name="Xu S."/>
            <person name="Zhu R."/>
            <person name="Wang S."/>
            <person name="Zhang T."/>
            <person name="Zhao G."/>
        </authorList>
    </citation>
    <scope>NUCLEOTIDE SEQUENCE [LARGE SCALE GENOMIC DNA]</scope>
    <source>
        <strain evidence="2">cv. Xinhai21</strain>
        <tissue evidence="1">Leaf</tissue>
    </source>
</reference>
<evidence type="ECO:0000313" key="2">
    <source>
        <dbReference type="Proteomes" id="UP000239757"/>
    </source>
</evidence>
<accession>A0A2P5WMZ8</accession>
<evidence type="ECO:0000313" key="1">
    <source>
        <dbReference type="EMBL" id="PPR92476.1"/>
    </source>
</evidence>